<dbReference type="HOGENOM" id="CLU_2799641_0_0_1"/>
<reference evidence="2" key="1">
    <citation type="journal article" date="2006" name="PLoS Biol.">
        <title>Macronuclear genome sequence of the ciliate Tetrahymena thermophila, a model eukaryote.</title>
        <authorList>
            <person name="Eisen J.A."/>
            <person name="Coyne R.S."/>
            <person name="Wu M."/>
            <person name="Wu D."/>
            <person name="Thiagarajan M."/>
            <person name="Wortman J.R."/>
            <person name="Badger J.H."/>
            <person name="Ren Q."/>
            <person name="Amedeo P."/>
            <person name="Jones K.M."/>
            <person name="Tallon L.J."/>
            <person name="Delcher A.L."/>
            <person name="Salzberg S.L."/>
            <person name="Silva J.C."/>
            <person name="Haas B.J."/>
            <person name="Majoros W.H."/>
            <person name="Farzad M."/>
            <person name="Carlton J.M."/>
            <person name="Smith R.K. Jr."/>
            <person name="Garg J."/>
            <person name="Pearlman R.E."/>
            <person name="Karrer K.M."/>
            <person name="Sun L."/>
            <person name="Manning G."/>
            <person name="Elde N.C."/>
            <person name="Turkewitz A.P."/>
            <person name="Asai D.J."/>
            <person name="Wilkes D.E."/>
            <person name="Wang Y."/>
            <person name="Cai H."/>
            <person name="Collins K."/>
            <person name="Stewart B.A."/>
            <person name="Lee S.R."/>
            <person name="Wilamowska K."/>
            <person name="Weinberg Z."/>
            <person name="Ruzzo W.L."/>
            <person name="Wloga D."/>
            <person name="Gaertig J."/>
            <person name="Frankel J."/>
            <person name="Tsao C.-C."/>
            <person name="Gorovsky M.A."/>
            <person name="Keeling P.J."/>
            <person name="Waller R.F."/>
            <person name="Patron N.J."/>
            <person name="Cherry J.M."/>
            <person name="Stover N.A."/>
            <person name="Krieger C.J."/>
            <person name="del Toro C."/>
            <person name="Ryder H.F."/>
            <person name="Williamson S.C."/>
            <person name="Barbeau R.A."/>
            <person name="Hamilton E.P."/>
            <person name="Orias E."/>
        </authorList>
    </citation>
    <scope>NUCLEOTIDE SEQUENCE [LARGE SCALE GENOMIC DNA]</scope>
    <source>
        <strain evidence="2">SB210</strain>
    </source>
</reference>
<keyword evidence="2" id="KW-1185">Reference proteome</keyword>
<organism evidence="1 2">
    <name type="scientific">Tetrahymena thermophila (strain SB210)</name>
    <dbReference type="NCBI Taxonomy" id="312017"/>
    <lineage>
        <taxon>Eukaryota</taxon>
        <taxon>Sar</taxon>
        <taxon>Alveolata</taxon>
        <taxon>Ciliophora</taxon>
        <taxon>Intramacronucleata</taxon>
        <taxon>Oligohymenophorea</taxon>
        <taxon>Hymenostomatida</taxon>
        <taxon>Tetrahymenina</taxon>
        <taxon>Tetrahymenidae</taxon>
        <taxon>Tetrahymena</taxon>
    </lineage>
</organism>
<evidence type="ECO:0000313" key="2">
    <source>
        <dbReference type="Proteomes" id="UP000009168"/>
    </source>
</evidence>
<protein>
    <submittedName>
        <fullName evidence="1">Uncharacterized protein</fullName>
    </submittedName>
</protein>
<dbReference type="GeneID" id="7823217"/>
<dbReference type="InParanoid" id="Q22RP9"/>
<dbReference type="AlphaFoldDB" id="Q22RP9"/>
<dbReference type="KEGG" id="tet:TTHERM_00013390"/>
<dbReference type="Proteomes" id="UP000009168">
    <property type="component" value="Unassembled WGS sequence"/>
</dbReference>
<dbReference type="RefSeq" id="XP_001008318.2">
    <property type="nucleotide sequence ID" value="XM_001008318.2"/>
</dbReference>
<accession>Q22RP9</accession>
<evidence type="ECO:0000313" key="1">
    <source>
        <dbReference type="EMBL" id="EAR88073.2"/>
    </source>
</evidence>
<dbReference type="EMBL" id="GG662845">
    <property type="protein sequence ID" value="EAR88073.2"/>
    <property type="molecule type" value="Genomic_DNA"/>
</dbReference>
<gene>
    <name evidence="1" type="ORF">TTHERM_00013390</name>
</gene>
<proteinExistence type="predicted"/>
<name>Q22RP9_TETTS</name>
<sequence length="127" mass="15352">MQRAQEIIIKNKVRVYNYPQSVSLEELRPIKHIWEYIIQAQNEYSNKFEKNFQPHYTKIMVKRDNKPIRKQEKADIKVQFKNSLLLQLPWQLGSQRNKINKEPNKIFTSVIIKKKNFQSLSLAYIIY</sequence>